<reference evidence="2 3" key="1">
    <citation type="submission" date="2022-10" db="EMBL/GenBank/DDBJ databases">
        <title>Roseococcus glaciei nov., sp. nov., isolated from glacier.</title>
        <authorList>
            <person name="Liu Q."/>
            <person name="Xin Y.-H."/>
        </authorList>
    </citation>
    <scope>NUCLEOTIDE SEQUENCE [LARGE SCALE GENOMIC DNA]</scope>
    <source>
        <strain evidence="2 3">MDT2-1-1</strain>
    </source>
</reference>
<dbReference type="InterPro" id="IPR036927">
    <property type="entry name" value="Cyt_c_oxase-like_su1_sf"/>
</dbReference>
<evidence type="ECO:0000313" key="3">
    <source>
        <dbReference type="Proteomes" id="UP001526430"/>
    </source>
</evidence>
<keyword evidence="1" id="KW-1133">Transmembrane helix</keyword>
<dbReference type="SUPFAM" id="SSF81442">
    <property type="entry name" value="Cytochrome c oxidase subunit I-like"/>
    <property type="match status" value="1"/>
</dbReference>
<evidence type="ECO:0000313" key="2">
    <source>
        <dbReference type="EMBL" id="MCW8088169.1"/>
    </source>
</evidence>
<keyword evidence="1" id="KW-0812">Transmembrane</keyword>
<dbReference type="EMBL" id="JAPFQI010000028">
    <property type="protein sequence ID" value="MCW8088169.1"/>
    <property type="molecule type" value="Genomic_DNA"/>
</dbReference>
<evidence type="ECO:0008006" key="4">
    <source>
        <dbReference type="Google" id="ProtNLM"/>
    </source>
</evidence>
<accession>A0ABT3P180</accession>
<sequence>MSTTSGLVQRYLIAAVLAGSCGMMLGIGMGIAHDFRLVPVHVHLNLLGWVTFAIYGLTYHALPEAAKQGLARVQFWLAVPGVVVFCGGLTALRLDHPAGFPFTVLGSFMTLGGMLCFGAVLLRSFAKPRTVPQALPAGSVA</sequence>
<feature type="transmembrane region" description="Helical" evidence="1">
    <location>
        <begin position="100"/>
        <end position="122"/>
    </location>
</feature>
<comment type="caution">
    <text evidence="2">The sequence shown here is derived from an EMBL/GenBank/DDBJ whole genome shotgun (WGS) entry which is preliminary data.</text>
</comment>
<keyword evidence="3" id="KW-1185">Reference proteome</keyword>
<dbReference type="RefSeq" id="WP_301592370.1">
    <property type="nucleotide sequence ID" value="NZ_JAPFQI010000028.1"/>
</dbReference>
<gene>
    <name evidence="2" type="ORF">OF850_21470</name>
</gene>
<proteinExistence type="predicted"/>
<dbReference type="Proteomes" id="UP001526430">
    <property type="component" value="Unassembled WGS sequence"/>
</dbReference>
<feature type="transmembrane region" description="Helical" evidence="1">
    <location>
        <begin position="44"/>
        <end position="62"/>
    </location>
</feature>
<keyword evidence="1" id="KW-0472">Membrane</keyword>
<feature type="transmembrane region" description="Helical" evidence="1">
    <location>
        <begin position="12"/>
        <end position="32"/>
    </location>
</feature>
<name>A0ABT3P180_9PROT</name>
<feature type="transmembrane region" description="Helical" evidence="1">
    <location>
        <begin position="74"/>
        <end position="94"/>
    </location>
</feature>
<protein>
    <recommendedName>
        <fullName evidence="4">Cytochrome-c oxidase</fullName>
    </recommendedName>
</protein>
<dbReference type="Gene3D" id="1.20.210.10">
    <property type="entry name" value="Cytochrome c oxidase-like, subunit I domain"/>
    <property type="match status" value="1"/>
</dbReference>
<evidence type="ECO:0000256" key="1">
    <source>
        <dbReference type="SAM" id="Phobius"/>
    </source>
</evidence>
<organism evidence="2 3">
    <name type="scientific">Sabulicella glaciei</name>
    <dbReference type="NCBI Taxonomy" id="2984948"/>
    <lineage>
        <taxon>Bacteria</taxon>
        <taxon>Pseudomonadati</taxon>
        <taxon>Pseudomonadota</taxon>
        <taxon>Alphaproteobacteria</taxon>
        <taxon>Acetobacterales</taxon>
        <taxon>Acetobacteraceae</taxon>
        <taxon>Sabulicella</taxon>
    </lineage>
</organism>